<dbReference type="AlphaFoldDB" id="S3UVP2"/>
<dbReference type="InterPro" id="IPR027417">
    <property type="entry name" value="P-loop_NTPase"/>
</dbReference>
<proteinExistence type="inferred from homology"/>
<evidence type="ECO:0000256" key="1">
    <source>
        <dbReference type="ARBA" id="ARBA00005417"/>
    </source>
</evidence>
<dbReference type="PROSITE" id="PS50893">
    <property type="entry name" value="ABC_TRANSPORTER_2"/>
    <property type="match status" value="1"/>
</dbReference>
<dbReference type="GO" id="GO:0016887">
    <property type="term" value="F:ATP hydrolysis activity"/>
    <property type="evidence" value="ECO:0007669"/>
    <property type="project" value="InterPro"/>
</dbReference>
<dbReference type="STRING" id="1193011.LEP1GSC058_3561"/>
<dbReference type="PANTHER" id="PTHR43335">
    <property type="entry name" value="ABC TRANSPORTER, ATP-BINDING PROTEIN"/>
    <property type="match status" value="1"/>
</dbReference>
<dbReference type="EMBL" id="AKWZ02000010">
    <property type="protein sequence ID" value="EPG73333.1"/>
    <property type="molecule type" value="Genomic_DNA"/>
</dbReference>
<keyword evidence="2" id="KW-0813">Transport</keyword>
<evidence type="ECO:0000259" key="5">
    <source>
        <dbReference type="PROSITE" id="PS50893"/>
    </source>
</evidence>
<organism evidence="6 7">
    <name type="scientific">Leptospira fainei serovar Hurstbridge str. BUT 6</name>
    <dbReference type="NCBI Taxonomy" id="1193011"/>
    <lineage>
        <taxon>Bacteria</taxon>
        <taxon>Pseudomonadati</taxon>
        <taxon>Spirochaetota</taxon>
        <taxon>Spirochaetia</taxon>
        <taxon>Leptospirales</taxon>
        <taxon>Leptospiraceae</taxon>
        <taxon>Leptospira</taxon>
    </lineage>
</organism>
<evidence type="ECO:0000313" key="7">
    <source>
        <dbReference type="Proteomes" id="UP000014540"/>
    </source>
</evidence>
<dbReference type="CDD" id="cd03230">
    <property type="entry name" value="ABC_DR_subfamily_A"/>
    <property type="match status" value="1"/>
</dbReference>
<keyword evidence="3" id="KW-0547">Nucleotide-binding</keyword>
<keyword evidence="4 6" id="KW-0067">ATP-binding</keyword>
<evidence type="ECO:0000256" key="2">
    <source>
        <dbReference type="ARBA" id="ARBA00022448"/>
    </source>
</evidence>
<name>S3UVP2_9LEPT</name>
<evidence type="ECO:0000256" key="3">
    <source>
        <dbReference type="ARBA" id="ARBA00022741"/>
    </source>
</evidence>
<keyword evidence="7" id="KW-1185">Reference proteome</keyword>
<comment type="similarity">
    <text evidence="1">Belongs to the ABC transporter superfamily.</text>
</comment>
<dbReference type="Pfam" id="PF00005">
    <property type="entry name" value="ABC_tran"/>
    <property type="match status" value="1"/>
</dbReference>
<gene>
    <name evidence="6" type="ORF">LEP1GSC058_3561</name>
</gene>
<dbReference type="GO" id="GO:0005524">
    <property type="term" value="F:ATP binding"/>
    <property type="evidence" value="ECO:0007669"/>
    <property type="project" value="UniProtKB-KW"/>
</dbReference>
<feature type="domain" description="ABC transporter" evidence="5">
    <location>
        <begin position="33"/>
        <end position="262"/>
    </location>
</feature>
<dbReference type="Proteomes" id="UP000014540">
    <property type="component" value="Unassembled WGS sequence"/>
</dbReference>
<dbReference type="SUPFAM" id="SSF52540">
    <property type="entry name" value="P-loop containing nucleoside triphosphate hydrolases"/>
    <property type="match status" value="1"/>
</dbReference>
<dbReference type="Gene3D" id="3.40.50.300">
    <property type="entry name" value="P-loop containing nucleotide triphosphate hydrolases"/>
    <property type="match status" value="1"/>
</dbReference>
<dbReference type="InterPro" id="IPR003593">
    <property type="entry name" value="AAA+_ATPase"/>
</dbReference>
<dbReference type="InterPro" id="IPR003439">
    <property type="entry name" value="ABC_transporter-like_ATP-bd"/>
</dbReference>
<protein>
    <submittedName>
        <fullName evidence="6">ABC transporter, ATP-binding protein</fullName>
    </submittedName>
</protein>
<dbReference type="PANTHER" id="PTHR43335:SF4">
    <property type="entry name" value="ABC TRANSPORTER, ATP-BINDING PROTEIN"/>
    <property type="match status" value="1"/>
</dbReference>
<comment type="caution">
    <text evidence="6">The sequence shown here is derived from an EMBL/GenBank/DDBJ whole genome shotgun (WGS) entry which is preliminary data.</text>
</comment>
<evidence type="ECO:0000313" key="6">
    <source>
        <dbReference type="EMBL" id="EPG73333.1"/>
    </source>
</evidence>
<evidence type="ECO:0000256" key="4">
    <source>
        <dbReference type="ARBA" id="ARBA00022840"/>
    </source>
</evidence>
<accession>S3UVP2</accession>
<sequence>MTPIPRCEVFFSKPFYKEISPISGISGKESSMIKVRNLSKFYGKKLAIDRLNFELKEGEIVGLLGLNGAGKTTTIRILTGYLIATDGICELDGLNTFEHPLQVKRKIGYLPETPPLYPELTVSEYLVFVSRIKQIDEENIQSELERVCSLTDLSNVKDKVIETLSLGFKKRVGIAQAILGNPEVIIMDEPISGLDPKQIVEIRSLIQSLQEKHTILLSSHILPEVYKTCNRFLFLHNGRIVYQCDRSELEKEMENLSGLEVTLSGKPKAEIEAYLTGISNKVGATIRFVGEEQQGITFLVNTGSERKFKEELYLGINSSGILPEYIRKQDVTLEQIFMNKV</sequence>
<dbReference type="SMART" id="SM00382">
    <property type="entry name" value="AAA"/>
    <property type="match status" value="1"/>
</dbReference>
<reference evidence="6" key="1">
    <citation type="submission" date="2013-04" db="EMBL/GenBank/DDBJ databases">
        <authorList>
            <person name="Harkins D.M."/>
            <person name="Durkin A.S."/>
            <person name="Selengut J.D."/>
            <person name="Sanka R."/>
            <person name="DePew J."/>
            <person name="Purushe J."/>
            <person name="Ahmed A."/>
            <person name="van der Linden H."/>
            <person name="Goris M.G.A."/>
            <person name="Hartskeerl R.A."/>
            <person name="Vinetz J.M."/>
            <person name="Sutton G.G."/>
            <person name="Nelson W.C."/>
            <person name="Fouts D.E."/>
        </authorList>
    </citation>
    <scope>NUCLEOTIDE SEQUENCE [LARGE SCALE GENOMIC DNA]</scope>
    <source>
        <strain evidence="6">BUT 6</strain>
    </source>
</reference>